<protein>
    <submittedName>
        <fullName evidence="1">Putative conserved secreted protein</fullName>
    </submittedName>
</protein>
<sequence>MACSWEAVRRLPCTVATPGAAATWPTAATAAMRWGAAWSCAGASPVTETTAGALPAAVVAVVTSAACAPLAASPRTCPVATAIMSCIVMVVVTPAAPTTAVCGRWARRVPWVRVATAVTGTLVRAKVGAAVTTPPAAVVAVVVTAVLTRMPPAVPRDLARATVVTPFCSCVPGCSCCGCPREASTAWVATCCWASRAAAAEPGAATCATPATGVAAAPPACACCRWASAATAAATWFFCFSRAMRSARCAASLTGLRGWS</sequence>
<dbReference type="EMBL" id="GEGO01002099">
    <property type="protein sequence ID" value="JAR93305.1"/>
    <property type="molecule type" value="Transcribed_RNA"/>
</dbReference>
<name>A0A147BSD3_IXORI</name>
<evidence type="ECO:0000313" key="1">
    <source>
        <dbReference type="EMBL" id="JAR93305.1"/>
    </source>
</evidence>
<dbReference type="AlphaFoldDB" id="A0A147BSD3"/>
<reference evidence="1" key="1">
    <citation type="journal article" date="2018" name="PLoS Negl. Trop. Dis.">
        <title>Sialome diversity of ticks revealed by RNAseq of single tick salivary glands.</title>
        <authorList>
            <person name="Perner J."/>
            <person name="Kropackova S."/>
            <person name="Kopacek P."/>
            <person name="Ribeiro J.M."/>
        </authorList>
    </citation>
    <scope>NUCLEOTIDE SEQUENCE</scope>
    <source>
        <strain evidence="1">Siblings of single egg batch collected in Ceske Budejovice</strain>
        <tissue evidence="1">Salivary glands</tissue>
    </source>
</reference>
<organism evidence="1">
    <name type="scientific">Ixodes ricinus</name>
    <name type="common">Common tick</name>
    <name type="synonym">Acarus ricinus</name>
    <dbReference type="NCBI Taxonomy" id="34613"/>
    <lineage>
        <taxon>Eukaryota</taxon>
        <taxon>Metazoa</taxon>
        <taxon>Ecdysozoa</taxon>
        <taxon>Arthropoda</taxon>
        <taxon>Chelicerata</taxon>
        <taxon>Arachnida</taxon>
        <taxon>Acari</taxon>
        <taxon>Parasitiformes</taxon>
        <taxon>Ixodida</taxon>
        <taxon>Ixodoidea</taxon>
        <taxon>Ixodidae</taxon>
        <taxon>Ixodinae</taxon>
        <taxon>Ixodes</taxon>
    </lineage>
</organism>
<proteinExistence type="predicted"/>
<accession>A0A147BSD3</accession>